<dbReference type="OrthoDB" id="9804819at2"/>
<accession>A0A1H9YJ12</accession>
<evidence type="ECO:0000256" key="1">
    <source>
        <dbReference type="ARBA" id="ARBA00005417"/>
    </source>
</evidence>
<dbReference type="InterPro" id="IPR003439">
    <property type="entry name" value="ABC_transporter-like_ATP-bd"/>
</dbReference>
<keyword evidence="2" id="KW-0813">Transport</keyword>
<dbReference type="Gene3D" id="3.40.50.300">
    <property type="entry name" value="P-loop containing nucleotide triphosphate hydrolases"/>
    <property type="match status" value="1"/>
</dbReference>
<evidence type="ECO:0000256" key="2">
    <source>
        <dbReference type="ARBA" id="ARBA00022448"/>
    </source>
</evidence>
<evidence type="ECO:0000313" key="6">
    <source>
        <dbReference type="EMBL" id="SES68982.1"/>
    </source>
</evidence>
<organism evidence="6 7">
    <name type="scientific">Oceanobacillus limi</name>
    <dbReference type="NCBI Taxonomy" id="930131"/>
    <lineage>
        <taxon>Bacteria</taxon>
        <taxon>Bacillati</taxon>
        <taxon>Bacillota</taxon>
        <taxon>Bacilli</taxon>
        <taxon>Bacillales</taxon>
        <taxon>Bacillaceae</taxon>
        <taxon>Oceanobacillus</taxon>
    </lineage>
</organism>
<dbReference type="SUPFAM" id="SSF52540">
    <property type="entry name" value="P-loop containing nucleoside triphosphate hydrolases"/>
    <property type="match status" value="1"/>
</dbReference>
<dbReference type="CDD" id="cd03230">
    <property type="entry name" value="ABC_DR_subfamily_A"/>
    <property type="match status" value="1"/>
</dbReference>
<dbReference type="PANTHER" id="PTHR43335">
    <property type="entry name" value="ABC TRANSPORTER, ATP-BINDING PROTEIN"/>
    <property type="match status" value="1"/>
</dbReference>
<evidence type="ECO:0000256" key="4">
    <source>
        <dbReference type="ARBA" id="ARBA00022840"/>
    </source>
</evidence>
<name>A0A1H9YJ12_9BACI</name>
<dbReference type="GO" id="GO:0005524">
    <property type="term" value="F:ATP binding"/>
    <property type="evidence" value="ECO:0007669"/>
    <property type="project" value="UniProtKB-KW"/>
</dbReference>
<proteinExistence type="inferred from homology"/>
<evidence type="ECO:0000313" key="7">
    <source>
        <dbReference type="Proteomes" id="UP000198618"/>
    </source>
</evidence>
<dbReference type="GO" id="GO:0016887">
    <property type="term" value="F:ATP hydrolysis activity"/>
    <property type="evidence" value="ECO:0007669"/>
    <property type="project" value="InterPro"/>
</dbReference>
<dbReference type="AlphaFoldDB" id="A0A1H9YJ12"/>
<dbReference type="PROSITE" id="PS50893">
    <property type="entry name" value="ABC_TRANSPORTER_2"/>
    <property type="match status" value="1"/>
</dbReference>
<dbReference type="InterPro" id="IPR003593">
    <property type="entry name" value="AAA+_ATPase"/>
</dbReference>
<evidence type="ECO:0000256" key="3">
    <source>
        <dbReference type="ARBA" id="ARBA00022741"/>
    </source>
</evidence>
<comment type="similarity">
    <text evidence="1">Belongs to the ABC transporter superfamily.</text>
</comment>
<gene>
    <name evidence="6" type="ORF">SAMN05216389_101427</name>
</gene>
<evidence type="ECO:0000259" key="5">
    <source>
        <dbReference type="PROSITE" id="PS50893"/>
    </source>
</evidence>
<protein>
    <submittedName>
        <fullName evidence="6">ABC-2 type transport system ATP-binding protein</fullName>
    </submittedName>
</protein>
<sequence>MSEKIISLDKLTKIYDDQPAVDRLSLSINKGEVFGLLGPNGAGKSTTIFMLLGLIQPTSGNLQVCGIDSTTNPIDVKRRVGYLPDDLGFYQNMTGFENLLYTASLNAISRDEAKRRAKQLLEQVGLEDAMHKKTGKYSRGMKQRLGLADVLIKEPEIIILDEPTLGIDPKGVQELLKLIKQLNKEKDITVLLSSHHLHQVQQICDRVGIFVDGKLLAKGNVNELAQQLFGVRSSVVQVEVGEITESLLARLNQLDGVTGVEKVDGSFIEVTCQENMTPVISETITQNNARLYSIRCKDHGLDEIYHLYFEGREIDENTKKAKIS</sequence>
<keyword evidence="3" id="KW-0547">Nucleotide-binding</keyword>
<dbReference type="SMART" id="SM00382">
    <property type="entry name" value="AAA"/>
    <property type="match status" value="1"/>
</dbReference>
<dbReference type="PANTHER" id="PTHR43335:SF4">
    <property type="entry name" value="ABC TRANSPORTER, ATP-BINDING PROTEIN"/>
    <property type="match status" value="1"/>
</dbReference>
<keyword evidence="4 6" id="KW-0067">ATP-binding</keyword>
<feature type="domain" description="ABC transporter" evidence="5">
    <location>
        <begin position="6"/>
        <end position="237"/>
    </location>
</feature>
<reference evidence="6 7" key="1">
    <citation type="submission" date="2016-10" db="EMBL/GenBank/DDBJ databases">
        <authorList>
            <person name="de Groot N.N."/>
        </authorList>
    </citation>
    <scope>NUCLEOTIDE SEQUENCE [LARGE SCALE GENOMIC DNA]</scope>
    <source>
        <strain evidence="6 7">IBRC-M 10780</strain>
    </source>
</reference>
<keyword evidence="7" id="KW-1185">Reference proteome</keyword>
<dbReference type="EMBL" id="FOHE01000001">
    <property type="protein sequence ID" value="SES68982.1"/>
    <property type="molecule type" value="Genomic_DNA"/>
</dbReference>
<dbReference type="STRING" id="930131.SAMN05216389_101427"/>
<dbReference type="Pfam" id="PF00005">
    <property type="entry name" value="ABC_tran"/>
    <property type="match status" value="1"/>
</dbReference>
<dbReference type="Proteomes" id="UP000198618">
    <property type="component" value="Unassembled WGS sequence"/>
</dbReference>
<dbReference type="RefSeq" id="WP_090866314.1">
    <property type="nucleotide sequence ID" value="NZ_FOHE01000001.1"/>
</dbReference>
<dbReference type="InterPro" id="IPR027417">
    <property type="entry name" value="P-loop_NTPase"/>
</dbReference>